<dbReference type="InterPro" id="IPR012312">
    <property type="entry name" value="Hemerythrin-like"/>
</dbReference>
<proteinExistence type="predicted"/>
<dbReference type="Gene3D" id="1.20.120.520">
    <property type="entry name" value="nmb1532 protein domain like"/>
    <property type="match status" value="1"/>
</dbReference>
<evidence type="ECO:0000259" key="1">
    <source>
        <dbReference type="Pfam" id="PF01814"/>
    </source>
</evidence>
<sequence length="185" mass="20743">MTQDLTLGVRSGLPDALRILVEELPRESWESHPEFGGMVQFWLDRHLMFRRLLAALEEDVQAVLDRQMAFESYAPRLSRFGGMLLNQLHGHHQIEDMHYFPQLMQLDARVARGFDLLEADHGAMDGLLNGLAEGANAVLGAKTDGRDRAGEFARTLEGFHGLLDRHLVDEEEIIVPVILNSGFAG</sequence>
<reference evidence="2 3" key="1">
    <citation type="submission" date="2016-10" db="EMBL/GenBank/DDBJ databases">
        <authorList>
            <person name="de Groot N.N."/>
        </authorList>
    </citation>
    <scope>NUCLEOTIDE SEQUENCE [LARGE SCALE GENOMIC DNA]</scope>
    <source>
        <strain evidence="2 3">DSM 15283</strain>
    </source>
</reference>
<keyword evidence="3" id="KW-1185">Reference proteome</keyword>
<dbReference type="RefSeq" id="WP_093095701.1">
    <property type="nucleotide sequence ID" value="NZ_FOTQ01000009.1"/>
</dbReference>
<gene>
    <name evidence="2" type="ORF">SAMN04488042_10942</name>
</gene>
<name>A0A1I4RXW3_9RHOB</name>
<feature type="domain" description="Hemerythrin-like" evidence="1">
    <location>
        <begin position="39"/>
        <end position="177"/>
    </location>
</feature>
<dbReference type="EMBL" id="FOTQ01000009">
    <property type="protein sequence ID" value="SFM57047.1"/>
    <property type="molecule type" value="Genomic_DNA"/>
</dbReference>
<organism evidence="2 3">
    <name type="scientific">Shimia aestuarii</name>
    <dbReference type="NCBI Taxonomy" id="254406"/>
    <lineage>
        <taxon>Bacteria</taxon>
        <taxon>Pseudomonadati</taxon>
        <taxon>Pseudomonadota</taxon>
        <taxon>Alphaproteobacteria</taxon>
        <taxon>Rhodobacterales</taxon>
        <taxon>Roseobacteraceae</taxon>
    </lineage>
</organism>
<dbReference type="CDD" id="cd12108">
    <property type="entry name" value="Hr-like"/>
    <property type="match status" value="1"/>
</dbReference>
<protein>
    <submittedName>
        <fullName evidence="2">Hemerythrin HHE cation binding domain-containing protein</fullName>
    </submittedName>
</protein>
<accession>A0A1I4RXW3</accession>
<dbReference type="OrthoDB" id="6077989at2"/>
<dbReference type="Pfam" id="PF01814">
    <property type="entry name" value="Hemerythrin"/>
    <property type="match status" value="1"/>
</dbReference>
<evidence type="ECO:0000313" key="2">
    <source>
        <dbReference type="EMBL" id="SFM57047.1"/>
    </source>
</evidence>
<evidence type="ECO:0000313" key="3">
    <source>
        <dbReference type="Proteomes" id="UP000199144"/>
    </source>
</evidence>
<dbReference type="Proteomes" id="UP000199144">
    <property type="component" value="Unassembled WGS sequence"/>
</dbReference>
<dbReference type="STRING" id="254406.SAMN04488042_10942"/>
<dbReference type="AlphaFoldDB" id="A0A1I4RXW3"/>